<dbReference type="RefSeq" id="WP_259546695.1">
    <property type="nucleotide sequence ID" value="NZ_BAABHW010000001.1"/>
</dbReference>
<feature type="domain" description="YjiS-like" evidence="1">
    <location>
        <begin position="27"/>
        <end position="57"/>
    </location>
</feature>
<keyword evidence="3" id="KW-1185">Reference proteome</keyword>
<evidence type="ECO:0000259" key="1">
    <source>
        <dbReference type="Pfam" id="PF06568"/>
    </source>
</evidence>
<evidence type="ECO:0000313" key="3">
    <source>
        <dbReference type="Proteomes" id="UP001499910"/>
    </source>
</evidence>
<dbReference type="InterPro" id="IPR009506">
    <property type="entry name" value="YjiS-like"/>
</dbReference>
<accession>A0ABP9KWE5</accession>
<protein>
    <submittedName>
        <fullName evidence="2">DUF1127 domain-containing protein</fullName>
    </submittedName>
</protein>
<dbReference type="Pfam" id="PF06568">
    <property type="entry name" value="YjiS-like"/>
    <property type="match status" value="1"/>
</dbReference>
<proteinExistence type="predicted"/>
<sequence length="72" mass="7999">MAFVSSNRSNVALGSRLGEIWQQASEAYATWRLYRRTLAELQGLSGRELADLGLNRSILRRAALEAAYGKDV</sequence>
<organism evidence="2 3">
    <name type="scientific">[Roseibacterium] beibuensis</name>
    <dbReference type="NCBI Taxonomy" id="1193142"/>
    <lineage>
        <taxon>Bacteria</taxon>
        <taxon>Pseudomonadati</taxon>
        <taxon>Pseudomonadota</taxon>
        <taxon>Alphaproteobacteria</taxon>
        <taxon>Rhodobacterales</taxon>
        <taxon>Roseobacteraceae</taxon>
        <taxon>Roseicyclus</taxon>
    </lineage>
</organism>
<gene>
    <name evidence="2" type="ORF">GCM10023209_06510</name>
</gene>
<reference evidence="3" key="1">
    <citation type="journal article" date="2019" name="Int. J. Syst. Evol. Microbiol.">
        <title>The Global Catalogue of Microorganisms (GCM) 10K type strain sequencing project: providing services to taxonomists for standard genome sequencing and annotation.</title>
        <authorList>
            <consortium name="The Broad Institute Genomics Platform"/>
            <consortium name="The Broad Institute Genome Sequencing Center for Infectious Disease"/>
            <person name="Wu L."/>
            <person name="Ma J."/>
        </authorList>
    </citation>
    <scope>NUCLEOTIDE SEQUENCE [LARGE SCALE GENOMIC DNA]</scope>
    <source>
        <strain evidence="3">JCM 18015</strain>
    </source>
</reference>
<dbReference type="Proteomes" id="UP001499910">
    <property type="component" value="Unassembled WGS sequence"/>
</dbReference>
<evidence type="ECO:0000313" key="2">
    <source>
        <dbReference type="EMBL" id="GAA5067166.1"/>
    </source>
</evidence>
<dbReference type="EMBL" id="BAABHW010000001">
    <property type="protein sequence ID" value="GAA5067166.1"/>
    <property type="molecule type" value="Genomic_DNA"/>
</dbReference>
<comment type="caution">
    <text evidence="2">The sequence shown here is derived from an EMBL/GenBank/DDBJ whole genome shotgun (WGS) entry which is preliminary data.</text>
</comment>
<name>A0ABP9KWE5_9RHOB</name>